<comment type="caution">
    <text evidence="2">The sequence shown here is derived from an EMBL/GenBank/DDBJ whole genome shotgun (WGS) entry which is preliminary data.</text>
</comment>
<protein>
    <recommendedName>
        <fullName evidence="4">Lipoprotein</fullName>
    </recommendedName>
</protein>
<keyword evidence="1" id="KW-0472">Membrane</keyword>
<name>A0A5C6XA11_9DELT</name>
<evidence type="ECO:0000313" key="3">
    <source>
        <dbReference type="Proteomes" id="UP000321412"/>
    </source>
</evidence>
<dbReference type="RefSeq" id="WP_146982334.1">
    <property type="nucleotide sequence ID" value="NZ_VOSM01000008.1"/>
</dbReference>
<feature type="transmembrane region" description="Helical" evidence="1">
    <location>
        <begin position="12"/>
        <end position="31"/>
    </location>
</feature>
<dbReference type="PROSITE" id="PS51257">
    <property type="entry name" value="PROKAR_LIPOPROTEIN"/>
    <property type="match status" value="1"/>
</dbReference>
<keyword evidence="3" id="KW-1185">Reference proteome</keyword>
<keyword evidence="1" id="KW-0812">Transmembrane</keyword>
<dbReference type="EMBL" id="VOSM01000008">
    <property type="protein sequence ID" value="TXD35593.1"/>
    <property type="molecule type" value="Genomic_DNA"/>
</dbReference>
<dbReference type="OrthoDB" id="5510685at2"/>
<reference evidence="2 3" key="1">
    <citation type="submission" date="2019-08" db="EMBL/GenBank/DDBJ databases">
        <title>Bradymonadales sp. TMQ4.</title>
        <authorList>
            <person name="Liang Q."/>
        </authorList>
    </citation>
    <scope>NUCLEOTIDE SEQUENCE [LARGE SCALE GENOMIC DNA]</scope>
    <source>
        <strain evidence="2 3">TMQ4</strain>
    </source>
</reference>
<dbReference type="AlphaFoldDB" id="A0A5C6XA11"/>
<keyword evidence="1" id="KW-1133">Transmembrane helix</keyword>
<evidence type="ECO:0000256" key="1">
    <source>
        <dbReference type="SAM" id="Phobius"/>
    </source>
</evidence>
<organism evidence="2 3">
    <name type="scientific">Lujinxingia vulgaris</name>
    <dbReference type="NCBI Taxonomy" id="2600176"/>
    <lineage>
        <taxon>Bacteria</taxon>
        <taxon>Deltaproteobacteria</taxon>
        <taxon>Bradymonadales</taxon>
        <taxon>Lujinxingiaceae</taxon>
        <taxon>Lujinxingia</taxon>
    </lineage>
</organism>
<proteinExistence type="predicted"/>
<evidence type="ECO:0008006" key="4">
    <source>
        <dbReference type="Google" id="ProtNLM"/>
    </source>
</evidence>
<accession>A0A5C6XA11</accession>
<evidence type="ECO:0000313" key="2">
    <source>
        <dbReference type="EMBL" id="TXD35593.1"/>
    </source>
</evidence>
<dbReference type="Proteomes" id="UP000321412">
    <property type="component" value="Unassembled WGS sequence"/>
</dbReference>
<gene>
    <name evidence="2" type="ORF">FRC98_15400</name>
</gene>
<sequence>MKTVGGESRRQPAWVVVVAMVVVGLSGCVSAPERYARQVRDQTYQAHLEQGVRAMVYPLGCGALLPWAEQHLWEEGFEGVSIDLSALEVRTGWRSRGPLMEERYGVYSRAAGAQRCAWQFMREERGGEATREVRDVEMEMRLLERISPQKAREVRLKAQAAAERAYDETREMIDNQEAR</sequence>